<dbReference type="HOGENOM" id="CLU_009227_4_1_7"/>
<reference evidence="5 6" key="2">
    <citation type="journal article" date="2012" name="BMC Genomics">
        <title>The genome of Pelobacter carbinolicus reveals surprising metabolic capabilities and physiological features.</title>
        <authorList>
            <person name="Aklujkar M."/>
            <person name="Haveman S.A."/>
            <person name="Didonato R.Jr."/>
            <person name="Chertkov O."/>
            <person name="Han C.S."/>
            <person name="Land M.L."/>
            <person name="Brown P."/>
            <person name="Lovley D.R."/>
        </authorList>
    </citation>
    <scope>NUCLEOTIDE SEQUENCE [LARGE SCALE GENOMIC DNA]</scope>
    <source>
        <strain evidence="6">DSM 2380 / NBRC 103641 / GraBd1</strain>
    </source>
</reference>
<dbReference type="RefSeq" id="WP_011342499.1">
    <property type="nucleotide sequence ID" value="NC_007498.2"/>
</dbReference>
<dbReference type="EMBL" id="CP000142">
    <property type="protein sequence ID" value="ABA89956.1"/>
    <property type="molecule type" value="Genomic_DNA"/>
</dbReference>
<evidence type="ECO:0000259" key="4">
    <source>
        <dbReference type="Pfam" id="PF00456"/>
    </source>
</evidence>
<evidence type="ECO:0000313" key="5">
    <source>
        <dbReference type="EMBL" id="ABA89956.1"/>
    </source>
</evidence>
<reference evidence="6" key="1">
    <citation type="submission" date="2005-10" db="EMBL/GenBank/DDBJ databases">
        <title>Complete sequence of Pelobacter carbinolicus DSM 2380.</title>
        <authorList>
            <person name="Copeland A."/>
            <person name="Lucas S."/>
            <person name="Lapidus A."/>
            <person name="Barry K."/>
            <person name="Detter J.C."/>
            <person name="Glavina T."/>
            <person name="Hammon N."/>
            <person name="Israni S."/>
            <person name="Pitluck S."/>
            <person name="Chertkov O."/>
            <person name="Schmutz J."/>
            <person name="Larimer F."/>
            <person name="Land M."/>
            <person name="Kyrpides N."/>
            <person name="Ivanova N."/>
            <person name="Richardson P."/>
        </authorList>
    </citation>
    <scope>NUCLEOTIDE SEQUENCE [LARGE SCALE GENOMIC DNA]</scope>
    <source>
        <strain evidence="6">DSM 2380 / NBRC 103641 / GraBd1</strain>
    </source>
</reference>
<dbReference type="KEGG" id="pca:Pcar_2720"/>
<dbReference type="CDD" id="cd02012">
    <property type="entry name" value="TPP_TK"/>
    <property type="match status" value="1"/>
</dbReference>
<keyword evidence="3" id="KW-0786">Thiamine pyrophosphate</keyword>
<dbReference type="SUPFAM" id="SSF52518">
    <property type="entry name" value="Thiamin diphosphate-binding fold (THDP-binding)"/>
    <property type="match status" value="1"/>
</dbReference>
<evidence type="ECO:0000313" key="6">
    <source>
        <dbReference type="Proteomes" id="UP000002534"/>
    </source>
</evidence>
<dbReference type="AlphaFoldDB" id="Q3A101"/>
<accession>Q3A101</accession>
<organism evidence="5 6">
    <name type="scientific">Syntrophotalea carbinolica (strain DSM 2380 / NBRC 103641 / GraBd1)</name>
    <name type="common">Pelobacter carbinolicus</name>
    <dbReference type="NCBI Taxonomy" id="338963"/>
    <lineage>
        <taxon>Bacteria</taxon>
        <taxon>Pseudomonadati</taxon>
        <taxon>Thermodesulfobacteriota</taxon>
        <taxon>Desulfuromonadia</taxon>
        <taxon>Desulfuromonadales</taxon>
        <taxon>Syntrophotaleaceae</taxon>
        <taxon>Syntrophotalea</taxon>
    </lineage>
</organism>
<dbReference type="Proteomes" id="UP000002534">
    <property type="component" value="Chromosome"/>
</dbReference>
<dbReference type="Gene3D" id="3.40.50.970">
    <property type="match status" value="1"/>
</dbReference>
<keyword evidence="6" id="KW-1185">Reference proteome</keyword>
<dbReference type="InterPro" id="IPR029061">
    <property type="entry name" value="THDP-binding"/>
</dbReference>
<proteinExistence type="inferred from homology"/>
<evidence type="ECO:0000256" key="1">
    <source>
        <dbReference type="ARBA" id="ARBA00001964"/>
    </source>
</evidence>
<dbReference type="eggNOG" id="COG3959">
    <property type="taxonomic scope" value="Bacteria"/>
</dbReference>
<comment type="similarity">
    <text evidence="2">Belongs to the transketolase family.</text>
</comment>
<dbReference type="STRING" id="338963.Pcar_2720"/>
<comment type="cofactor">
    <cofactor evidence="1">
        <name>thiamine diphosphate</name>
        <dbReference type="ChEBI" id="CHEBI:58937"/>
    </cofactor>
</comment>
<dbReference type="PANTHER" id="PTHR47514:SF1">
    <property type="entry name" value="TRANSKETOLASE N-TERMINAL SECTION-RELATED"/>
    <property type="match status" value="1"/>
</dbReference>
<dbReference type="InterPro" id="IPR005474">
    <property type="entry name" value="Transketolase_N"/>
</dbReference>
<dbReference type="PANTHER" id="PTHR47514">
    <property type="entry name" value="TRANSKETOLASE N-TERMINAL SECTION-RELATED"/>
    <property type="match status" value="1"/>
</dbReference>
<dbReference type="Pfam" id="PF00456">
    <property type="entry name" value="Transketolase_N"/>
    <property type="match status" value="1"/>
</dbReference>
<feature type="domain" description="Transketolase N-terminal" evidence="4">
    <location>
        <begin position="12"/>
        <end position="272"/>
    </location>
</feature>
<protein>
    <submittedName>
        <fullName evidence="5">Transketolase, A protein</fullName>
    </submittedName>
</protein>
<sequence length="273" mass="29227">MLSEQAVQKLEQTARELRVDILKMLHQSQSGHTGGSLSAIDIMTVLFFQQMKHDASRPDWAERDRFVLSKGHAAPALYACLARAGYFPKEDLATLRQLGSHLQGHPDMRKTPGVEVCTGSLGQGLSQAVGLAMANKVAGRDTRVYALLGDGELQEGQIWEATMSAAHYGLSNLCIVVDCNGLQIDGFTEDVMNVGPVAAKFAAFNMHVIEADGHDVASLGQAFAAAEVSDRPTVIVAKTVKGKGVSIFENKAKYHGVAPSDEELQVALQVLGA</sequence>
<evidence type="ECO:0000256" key="2">
    <source>
        <dbReference type="ARBA" id="ARBA00007131"/>
    </source>
</evidence>
<name>Q3A101_SYNC1</name>
<evidence type="ECO:0000256" key="3">
    <source>
        <dbReference type="ARBA" id="ARBA00023052"/>
    </source>
</evidence>
<gene>
    <name evidence="5" type="primary">tklA</name>
    <name evidence="5" type="ordered locus">Pcar_2720</name>
</gene>